<accession>A0A975HBZ8</accession>
<proteinExistence type="predicted"/>
<dbReference type="AlphaFoldDB" id="A0A975HBZ8"/>
<dbReference type="Proteomes" id="UP000664914">
    <property type="component" value="Chromosome"/>
</dbReference>
<dbReference type="EMBL" id="CP059319">
    <property type="protein sequence ID" value="QTH19662.1"/>
    <property type="molecule type" value="Genomic_DNA"/>
</dbReference>
<organism evidence="2 3">
    <name type="scientific">Rhizorhabdus wittichii</name>
    <dbReference type="NCBI Taxonomy" id="160791"/>
    <lineage>
        <taxon>Bacteria</taxon>
        <taxon>Pseudomonadati</taxon>
        <taxon>Pseudomonadota</taxon>
        <taxon>Alphaproteobacteria</taxon>
        <taxon>Sphingomonadales</taxon>
        <taxon>Sphingomonadaceae</taxon>
        <taxon>Rhizorhabdus</taxon>
    </lineage>
</organism>
<sequence>MTGRILPRYRHALRSAGLQFHVPVDIRAEMLVALASLWTPSTFDAQSARLQAYWDAADRLEEALRQWRAAGAEGEAPTIGIDDAEVSAIIDLQRRLSENWPRLARMAADNSLFLEESPRVALSLVLAGWSGIDVPFALEDGEVPMATIDAIEKGLGKVERAAQARSIDIVGEGLAFLSLLARATKEMNLSGDEEKNSPSPSPAPSTPNGSTTTSSGEMEDNAGSTASAPSPATPPA</sequence>
<gene>
    <name evidence="2" type="ORF">HRJ34_14900</name>
</gene>
<dbReference type="RefSeq" id="WP_208631644.1">
    <property type="nucleotide sequence ID" value="NZ_CP059319.1"/>
</dbReference>
<protein>
    <submittedName>
        <fullName evidence="2">Uncharacterized protein</fullName>
    </submittedName>
</protein>
<reference evidence="2" key="2">
    <citation type="submission" date="2021-04" db="EMBL/GenBank/DDBJ databases">
        <title>Isolation and genomic analysis of the ibuprofen-degrading bacterium Sphingomonas strain MPO218.</title>
        <authorList>
            <person name="Aulestia M."/>
            <person name="Flores A."/>
            <person name="Mangas E.L."/>
            <person name="Perez-Pulido A.J."/>
            <person name="Santero E."/>
            <person name="Camacho E.M."/>
        </authorList>
    </citation>
    <scope>NUCLEOTIDE SEQUENCE</scope>
    <source>
        <strain evidence="2">MPO218</strain>
    </source>
</reference>
<evidence type="ECO:0000313" key="3">
    <source>
        <dbReference type="Proteomes" id="UP000664914"/>
    </source>
</evidence>
<feature type="region of interest" description="Disordered" evidence="1">
    <location>
        <begin position="188"/>
        <end position="236"/>
    </location>
</feature>
<name>A0A975HBZ8_9SPHN</name>
<reference evidence="2" key="1">
    <citation type="submission" date="2020-07" db="EMBL/GenBank/DDBJ databases">
        <authorList>
            <person name="Camacho E."/>
        </authorList>
    </citation>
    <scope>NUCLEOTIDE SEQUENCE</scope>
    <source>
        <strain evidence="2">MPO218</strain>
    </source>
</reference>
<evidence type="ECO:0000256" key="1">
    <source>
        <dbReference type="SAM" id="MobiDB-lite"/>
    </source>
</evidence>
<evidence type="ECO:0000313" key="2">
    <source>
        <dbReference type="EMBL" id="QTH19662.1"/>
    </source>
</evidence>
<feature type="compositionally biased region" description="Low complexity" evidence="1">
    <location>
        <begin position="206"/>
        <end position="216"/>
    </location>
</feature>